<dbReference type="AlphaFoldDB" id="A0A9N7UYB8"/>
<reference evidence="2" key="1">
    <citation type="submission" date="2020-03" db="EMBL/GenBank/DDBJ databases">
        <authorList>
            <person name="Weist P."/>
        </authorList>
    </citation>
    <scope>NUCLEOTIDE SEQUENCE</scope>
</reference>
<name>A0A9N7UYB8_PLEPL</name>
<proteinExistence type="predicted"/>
<keyword evidence="3" id="KW-1185">Reference proteome</keyword>
<feature type="region of interest" description="Disordered" evidence="1">
    <location>
        <begin position="102"/>
        <end position="128"/>
    </location>
</feature>
<protein>
    <submittedName>
        <fullName evidence="2">Uncharacterized protein</fullName>
    </submittedName>
</protein>
<evidence type="ECO:0000256" key="1">
    <source>
        <dbReference type="SAM" id="MobiDB-lite"/>
    </source>
</evidence>
<comment type="caution">
    <text evidence="2">The sequence shown here is derived from an EMBL/GenBank/DDBJ whole genome shotgun (WGS) entry which is preliminary data.</text>
</comment>
<dbReference type="EMBL" id="CADEAL010002248">
    <property type="protein sequence ID" value="CAB1439234.1"/>
    <property type="molecule type" value="Genomic_DNA"/>
</dbReference>
<evidence type="ECO:0000313" key="2">
    <source>
        <dbReference type="EMBL" id="CAB1439234.1"/>
    </source>
</evidence>
<evidence type="ECO:0000313" key="3">
    <source>
        <dbReference type="Proteomes" id="UP001153269"/>
    </source>
</evidence>
<feature type="compositionally biased region" description="Low complexity" evidence="1">
    <location>
        <begin position="102"/>
        <end position="114"/>
    </location>
</feature>
<sequence>MRSKQRASLEEVDGTVVNIVLQDLPDLPTAFAYLFGLIYSLNLQGRSWLVAAAGRGTPDSNPPNHPLHISLVVSSLRRQIIPSTTNARLFVLHPARISKPASTLPLQPTSSSPAINFVPLPTNNHSEP</sequence>
<dbReference type="Proteomes" id="UP001153269">
    <property type="component" value="Unassembled WGS sequence"/>
</dbReference>
<gene>
    <name evidence="2" type="ORF">PLEPLA_LOCUS27054</name>
</gene>
<organism evidence="2 3">
    <name type="scientific">Pleuronectes platessa</name>
    <name type="common">European plaice</name>
    <dbReference type="NCBI Taxonomy" id="8262"/>
    <lineage>
        <taxon>Eukaryota</taxon>
        <taxon>Metazoa</taxon>
        <taxon>Chordata</taxon>
        <taxon>Craniata</taxon>
        <taxon>Vertebrata</taxon>
        <taxon>Euteleostomi</taxon>
        <taxon>Actinopterygii</taxon>
        <taxon>Neopterygii</taxon>
        <taxon>Teleostei</taxon>
        <taxon>Neoteleostei</taxon>
        <taxon>Acanthomorphata</taxon>
        <taxon>Carangaria</taxon>
        <taxon>Pleuronectiformes</taxon>
        <taxon>Pleuronectoidei</taxon>
        <taxon>Pleuronectidae</taxon>
        <taxon>Pleuronectes</taxon>
    </lineage>
</organism>
<accession>A0A9N7UYB8</accession>